<reference evidence="1 2" key="1">
    <citation type="submission" date="2024-02" db="EMBL/GenBank/DDBJ databases">
        <title>New thermophilic sulfur-oxidizing bacteria from a hot springs of the Uzon caldera (Kamchatka, Russia).</title>
        <authorList>
            <person name="Dukat A.M."/>
            <person name="Elcheninov A.G."/>
            <person name="Frolov E.N."/>
        </authorList>
    </citation>
    <scope>NUCLEOTIDE SEQUENCE [LARGE SCALE GENOMIC DNA]</scope>
    <source>
        <strain evidence="1 2">AK1</strain>
    </source>
</reference>
<dbReference type="Proteomes" id="UP001482231">
    <property type="component" value="Unassembled WGS sequence"/>
</dbReference>
<dbReference type="EMBL" id="JBAJEX010000001">
    <property type="protein sequence ID" value="MEO1765911.1"/>
    <property type="molecule type" value="Genomic_DNA"/>
</dbReference>
<gene>
    <name evidence="1" type="ORF">V6E02_01570</name>
</gene>
<organism evidence="1 2">
    <name type="scientific">Thiobacter aerophilum</name>
    <dbReference type="NCBI Taxonomy" id="3121275"/>
    <lineage>
        <taxon>Bacteria</taxon>
        <taxon>Pseudomonadati</taxon>
        <taxon>Pseudomonadota</taxon>
        <taxon>Betaproteobacteria</taxon>
        <taxon>Burkholderiales</taxon>
        <taxon>Thiobacteraceae</taxon>
        <taxon>Thiobacter</taxon>
    </lineage>
</organism>
<proteinExistence type="predicted"/>
<keyword evidence="2" id="KW-1185">Reference proteome</keyword>
<dbReference type="RefSeq" id="WP_347306479.1">
    <property type="nucleotide sequence ID" value="NZ_JBAJEX010000001.1"/>
</dbReference>
<sequence length="80" mass="9081">MLIVKDMGSGTIEEWIGPDDETFADDYDAALSSGWDPVMAEVIKRERDHYEISQAETPMPADLNDVDIDAFLDRMYTYMG</sequence>
<evidence type="ECO:0000313" key="1">
    <source>
        <dbReference type="EMBL" id="MEO1765911.1"/>
    </source>
</evidence>
<accession>A0ABV0EBN5</accession>
<protein>
    <submittedName>
        <fullName evidence="1">Uncharacterized protein</fullName>
    </submittedName>
</protein>
<name>A0ABV0EBN5_9BURK</name>
<comment type="caution">
    <text evidence="1">The sequence shown here is derived from an EMBL/GenBank/DDBJ whole genome shotgun (WGS) entry which is preliminary data.</text>
</comment>
<evidence type="ECO:0000313" key="2">
    <source>
        <dbReference type="Proteomes" id="UP001482231"/>
    </source>
</evidence>